<name>A0ACB8U6Y0_9APHY</name>
<gene>
    <name evidence="1" type="ORF">BDY19DRAFT_941789</name>
</gene>
<protein>
    <submittedName>
        <fullName evidence="1">Uncharacterized protein</fullName>
    </submittedName>
</protein>
<proteinExistence type="predicted"/>
<reference evidence="1" key="1">
    <citation type="journal article" date="2021" name="Environ. Microbiol.">
        <title>Gene family expansions and transcriptome signatures uncover fungal adaptations to wood decay.</title>
        <authorList>
            <person name="Hage H."/>
            <person name="Miyauchi S."/>
            <person name="Viragh M."/>
            <person name="Drula E."/>
            <person name="Min B."/>
            <person name="Chaduli D."/>
            <person name="Navarro D."/>
            <person name="Favel A."/>
            <person name="Norest M."/>
            <person name="Lesage-Meessen L."/>
            <person name="Balint B."/>
            <person name="Merenyi Z."/>
            <person name="de Eugenio L."/>
            <person name="Morin E."/>
            <person name="Martinez A.T."/>
            <person name="Baldrian P."/>
            <person name="Stursova M."/>
            <person name="Martinez M.J."/>
            <person name="Novotny C."/>
            <person name="Magnuson J.K."/>
            <person name="Spatafora J.W."/>
            <person name="Maurice S."/>
            <person name="Pangilinan J."/>
            <person name="Andreopoulos W."/>
            <person name="LaButti K."/>
            <person name="Hundley H."/>
            <person name="Na H."/>
            <person name="Kuo A."/>
            <person name="Barry K."/>
            <person name="Lipzen A."/>
            <person name="Henrissat B."/>
            <person name="Riley R."/>
            <person name="Ahrendt S."/>
            <person name="Nagy L.G."/>
            <person name="Grigoriev I.V."/>
            <person name="Martin F."/>
            <person name="Rosso M.N."/>
        </authorList>
    </citation>
    <scope>NUCLEOTIDE SEQUENCE</scope>
    <source>
        <strain evidence="1">CBS 384.51</strain>
    </source>
</reference>
<keyword evidence="2" id="KW-1185">Reference proteome</keyword>
<accession>A0ACB8U6Y0</accession>
<evidence type="ECO:0000313" key="2">
    <source>
        <dbReference type="Proteomes" id="UP001055072"/>
    </source>
</evidence>
<dbReference type="Proteomes" id="UP001055072">
    <property type="component" value="Unassembled WGS sequence"/>
</dbReference>
<dbReference type="EMBL" id="MU274909">
    <property type="protein sequence ID" value="KAI0089989.1"/>
    <property type="molecule type" value="Genomic_DNA"/>
</dbReference>
<organism evidence="1 2">
    <name type="scientific">Irpex rosettiformis</name>
    <dbReference type="NCBI Taxonomy" id="378272"/>
    <lineage>
        <taxon>Eukaryota</taxon>
        <taxon>Fungi</taxon>
        <taxon>Dikarya</taxon>
        <taxon>Basidiomycota</taxon>
        <taxon>Agaricomycotina</taxon>
        <taxon>Agaricomycetes</taxon>
        <taxon>Polyporales</taxon>
        <taxon>Irpicaceae</taxon>
        <taxon>Irpex</taxon>
    </lineage>
</organism>
<comment type="caution">
    <text evidence="1">The sequence shown here is derived from an EMBL/GenBank/DDBJ whole genome shotgun (WGS) entry which is preliminary data.</text>
</comment>
<evidence type="ECO:0000313" key="1">
    <source>
        <dbReference type="EMBL" id="KAI0089989.1"/>
    </source>
</evidence>
<sequence>MLTRLRALVHHLNHAKMSTASAVHNTNVACCTLPPVKSDYKEKGFYKPYAGFDKVYVAGPKEPTKLALVAVFDIFGYKPQTLQGADILAEELKAQVLLPDFFEGDKPWDLDNFPPKTDEDKKKLQKWFGGFANPANHTPKLIKVAEALKTDGAESVIAYGYCWGGKVVMKAGSAENTPLSAISIIHPAMLSSDDAKDLSVPLGLYPSNDEPKSEEAKIVDIISKKPFADKNDYVHFDSFHGFAAARANLDDPDNKAKYLDLYCTLINFVKKQAA</sequence>